<gene>
    <name evidence="1" type="ORF">BGZ95_009635</name>
</gene>
<name>A0AAD4DE89_9FUNG</name>
<protein>
    <submittedName>
        <fullName evidence="1">Uncharacterized protein</fullName>
    </submittedName>
</protein>
<proteinExistence type="predicted"/>
<organism evidence="1 2">
    <name type="scientific">Linnemannia exigua</name>
    <dbReference type="NCBI Taxonomy" id="604196"/>
    <lineage>
        <taxon>Eukaryota</taxon>
        <taxon>Fungi</taxon>
        <taxon>Fungi incertae sedis</taxon>
        <taxon>Mucoromycota</taxon>
        <taxon>Mortierellomycotina</taxon>
        <taxon>Mortierellomycetes</taxon>
        <taxon>Mortierellales</taxon>
        <taxon>Mortierellaceae</taxon>
        <taxon>Linnemannia</taxon>
    </lineage>
</organism>
<evidence type="ECO:0000313" key="1">
    <source>
        <dbReference type="EMBL" id="KAG0274595.1"/>
    </source>
</evidence>
<dbReference type="Proteomes" id="UP001194580">
    <property type="component" value="Unassembled WGS sequence"/>
</dbReference>
<dbReference type="EMBL" id="JAAAIL010000584">
    <property type="protein sequence ID" value="KAG0274595.1"/>
    <property type="molecule type" value="Genomic_DNA"/>
</dbReference>
<accession>A0AAD4DE89</accession>
<dbReference type="AlphaFoldDB" id="A0AAD4DE89"/>
<reference evidence="1" key="1">
    <citation type="journal article" date="2020" name="Fungal Divers.">
        <title>Resolving the Mortierellaceae phylogeny through synthesis of multi-gene phylogenetics and phylogenomics.</title>
        <authorList>
            <person name="Vandepol N."/>
            <person name="Liber J."/>
            <person name="Desiro A."/>
            <person name="Na H."/>
            <person name="Kennedy M."/>
            <person name="Barry K."/>
            <person name="Grigoriev I.V."/>
            <person name="Miller A.N."/>
            <person name="O'Donnell K."/>
            <person name="Stajich J.E."/>
            <person name="Bonito G."/>
        </authorList>
    </citation>
    <scope>NUCLEOTIDE SEQUENCE</scope>
    <source>
        <strain evidence="1">NRRL 28262</strain>
    </source>
</reference>
<sequence>MLLKALPETVGTWYIAGATRDNSVMTGHRVIAGAVSQVLGGFPEYVRRLSPMVSMCEIRLSELGCSTEYLTILVRLTDLMHHRNSAEEGNTNIGLVRVFTVTGIRVVKALVRTKAVLYSIEQETQIHKRQRKNVKKK</sequence>
<evidence type="ECO:0000313" key="2">
    <source>
        <dbReference type="Proteomes" id="UP001194580"/>
    </source>
</evidence>
<keyword evidence="2" id="KW-1185">Reference proteome</keyword>
<comment type="caution">
    <text evidence="1">The sequence shown here is derived from an EMBL/GenBank/DDBJ whole genome shotgun (WGS) entry which is preliminary data.</text>
</comment>